<keyword evidence="5" id="KW-0186">Copper</keyword>
<keyword evidence="1" id="KW-0479">Metal-binding</keyword>
<evidence type="ECO:0000256" key="3">
    <source>
        <dbReference type="ARBA" id="ARBA00023001"/>
    </source>
</evidence>
<evidence type="ECO:0000256" key="4">
    <source>
        <dbReference type="ARBA" id="ARBA00023002"/>
    </source>
</evidence>
<dbReference type="PANTHER" id="PTHR33353">
    <property type="entry name" value="PUTATIVE (AFU_ORTHOLOGUE AFUA_1G12560)-RELATED"/>
    <property type="match status" value="1"/>
</dbReference>
<keyword evidence="4" id="KW-0560">Oxidoreductase</keyword>
<dbReference type="OrthoDB" id="2525337at2759"/>
<keyword evidence="7 10" id="KW-1015">Disulfide bond</keyword>
<dbReference type="GO" id="GO:0008810">
    <property type="term" value="F:cellulase activity"/>
    <property type="evidence" value="ECO:0007669"/>
    <property type="project" value="UniProtKB-UniRule"/>
</dbReference>
<sequence length="238" mass="24627">MKYATIGSLVAAAAAVSGHTILNELYNSAGTSFGLHNCLRLPSYDGPITDVTSSSMTCNGSPNTLDTVSTNVCSIAAGSKITLRWGHTLTSGSNDVIDASHKGPIMVYMAKVSNAATGTPPTSGWFKIYHAGLSNGKWAVDTLIANGGKLTVTIPSCIPAGQYLIRGEIIALHAASSYPGAQLYMECGNLNVTGGGSKTPTNTVSFPGAYKSTDPGITYNLYNGQTTYTIPGPSVFTC</sequence>
<proteinExistence type="predicted"/>
<dbReference type="Proteomes" id="UP000007148">
    <property type="component" value="Unassembled WGS sequence"/>
</dbReference>
<gene>
    <name evidence="12" type="ORF">PIIN_03975</name>
</gene>
<evidence type="ECO:0000256" key="1">
    <source>
        <dbReference type="ARBA" id="ARBA00022723"/>
    </source>
</evidence>
<evidence type="ECO:0000313" key="13">
    <source>
        <dbReference type="Proteomes" id="UP000007148"/>
    </source>
</evidence>
<dbReference type="EMBL" id="CAFZ01000070">
    <property type="protein sequence ID" value="CCA70035.1"/>
    <property type="molecule type" value="Genomic_DNA"/>
</dbReference>
<dbReference type="CDD" id="cd21175">
    <property type="entry name" value="LPMO_AA9"/>
    <property type="match status" value="1"/>
</dbReference>
<dbReference type="EC" id="1.14.99.56" evidence="10"/>
<name>G4TFF4_SERID</name>
<evidence type="ECO:0000256" key="9">
    <source>
        <dbReference type="ARBA" id="ARBA00023326"/>
    </source>
</evidence>
<comment type="caution">
    <text evidence="12">The sequence shown here is derived from an EMBL/GenBank/DDBJ whole genome shotgun (WGS) entry which is preliminary data.</text>
</comment>
<evidence type="ECO:0000256" key="8">
    <source>
        <dbReference type="ARBA" id="ARBA00023277"/>
    </source>
</evidence>
<accession>G4TFF4</accession>
<evidence type="ECO:0000256" key="2">
    <source>
        <dbReference type="ARBA" id="ARBA00022729"/>
    </source>
</evidence>
<evidence type="ECO:0000256" key="10">
    <source>
        <dbReference type="RuleBase" id="RU368122"/>
    </source>
</evidence>
<organism evidence="12 13">
    <name type="scientific">Serendipita indica (strain DSM 11827)</name>
    <name type="common">Root endophyte fungus</name>
    <name type="synonym">Piriformospora indica</name>
    <dbReference type="NCBI Taxonomy" id="1109443"/>
    <lineage>
        <taxon>Eukaryota</taxon>
        <taxon>Fungi</taxon>
        <taxon>Dikarya</taxon>
        <taxon>Basidiomycota</taxon>
        <taxon>Agaricomycotina</taxon>
        <taxon>Agaricomycetes</taxon>
        <taxon>Sebacinales</taxon>
        <taxon>Serendipitaceae</taxon>
        <taxon>Serendipita</taxon>
    </lineage>
</organism>
<evidence type="ECO:0000256" key="6">
    <source>
        <dbReference type="ARBA" id="ARBA00023033"/>
    </source>
</evidence>
<keyword evidence="2" id="KW-0732">Signal</keyword>
<dbReference type="Pfam" id="PF03443">
    <property type="entry name" value="AA9"/>
    <property type="match status" value="1"/>
</dbReference>
<comment type="domain">
    <text evidence="10">Has a modular structure: an endo-beta-1,4-glucanase catalytic module at the N-terminus, a linker rich in serines and threonines, and a C-terminal carbohydrate-binding module (CBM).</text>
</comment>
<keyword evidence="3 10" id="KW-0136">Cellulose degradation</keyword>
<dbReference type="eggNOG" id="ENOG502SJGH">
    <property type="taxonomic scope" value="Eukaryota"/>
</dbReference>
<keyword evidence="9 10" id="KW-0624">Polysaccharide degradation</keyword>
<dbReference type="GO" id="GO:0004497">
    <property type="term" value="F:monooxygenase activity"/>
    <property type="evidence" value="ECO:0007669"/>
    <property type="project" value="UniProtKB-KW"/>
</dbReference>
<protein>
    <recommendedName>
        <fullName evidence="10">AA9 family lytic polysaccharide monooxygenase</fullName>
        <ecNumber evidence="10">1.14.99.56</ecNumber>
    </recommendedName>
    <alternativeName>
        <fullName evidence="10">Endo-beta-1,4-glucanase</fullName>
    </alternativeName>
    <alternativeName>
        <fullName evidence="10">Glycosyl hydrolase 61 family protein</fullName>
    </alternativeName>
</protein>
<reference evidence="12 13" key="1">
    <citation type="journal article" date="2011" name="PLoS Pathog.">
        <title>Endophytic Life Strategies Decoded by Genome and Transcriptome Analyses of the Mutualistic Root Symbiont Piriformospora indica.</title>
        <authorList>
            <person name="Zuccaro A."/>
            <person name="Lahrmann U."/>
            <person name="Guldener U."/>
            <person name="Langen G."/>
            <person name="Pfiffi S."/>
            <person name="Biedenkopf D."/>
            <person name="Wong P."/>
            <person name="Samans B."/>
            <person name="Grimm C."/>
            <person name="Basiewicz M."/>
            <person name="Murat C."/>
            <person name="Martin F."/>
            <person name="Kogel K.H."/>
        </authorList>
    </citation>
    <scope>NUCLEOTIDE SEQUENCE [LARGE SCALE GENOMIC DNA]</scope>
    <source>
        <strain evidence="12 13">DSM 11827</strain>
    </source>
</reference>
<feature type="domain" description="Auxiliary Activity family 9 catalytic" evidence="11">
    <location>
        <begin position="36"/>
        <end position="226"/>
    </location>
</feature>
<dbReference type="GO" id="GO:0030245">
    <property type="term" value="P:cellulose catabolic process"/>
    <property type="evidence" value="ECO:0007669"/>
    <property type="project" value="UniProtKB-UniRule"/>
</dbReference>
<keyword evidence="13" id="KW-1185">Reference proteome</keyword>
<keyword evidence="8 10" id="KW-0119">Carbohydrate metabolism</keyword>
<dbReference type="InParanoid" id="G4TFF4"/>
<dbReference type="AlphaFoldDB" id="G4TFF4"/>
<evidence type="ECO:0000256" key="7">
    <source>
        <dbReference type="ARBA" id="ARBA00023157"/>
    </source>
</evidence>
<dbReference type="InterPro" id="IPR005103">
    <property type="entry name" value="AA9_LPMO"/>
</dbReference>
<evidence type="ECO:0000256" key="5">
    <source>
        <dbReference type="ARBA" id="ARBA00023008"/>
    </source>
</evidence>
<dbReference type="HOGENOM" id="CLU_031730_0_2_1"/>
<dbReference type="GO" id="GO:0005576">
    <property type="term" value="C:extracellular region"/>
    <property type="evidence" value="ECO:0007669"/>
    <property type="project" value="UniProtKB-SubCell"/>
</dbReference>
<comment type="subcellular location">
    <subcellularLocation>
        <location evidence="10">Secreted</location>
    </subcellularLocation>
</comment>
<dbReference type="InterPro" id="IPR049892">
    <property type="entry name" value="AA9"/>
</dbReference>
<keyword evidence="6" id="KW-0503">Monooxygenase</keyword>
<evidence type="ECO:0000313" key="12">
    <source>
        <dbReference type="EMBL" id="CCA70035.1"/>
    </source>
</evidence>
<keyword evidence="10" id="KW-0964">Secreted</keyword>
<comment type="catalytic activity">
    <reaction evidence="10">
        <text>[(1-&gt;4)-beta-D-glucosyl]n+m + reduced acceptor + O2 = 4-dehydro-beta-D-glucosyl-[(1-&gt;4)-beta-D-glucosyl]n-1 + [(1-&gt;4)-beta-D-glucosyl]m + acceptor + H2O.</text>
        <dbReference type="EC" id="1.14.99.56"/>
    </reaction>
</comment>
<dbReference type="Gene3D" id="2.70.50.70">
    <property type="match status" value="1"/>
</dbReference>
<evidence type="ECO:0000259" key="11">
    <source>
        <dbReference type="Pfam" id="PF03443"/>
    </source>
</evidence>
<dbReference type="PANTHER" id="PTHR33353:SF18">
    <property type="entry name" value="ENDOGLUCANASE II"/>
    <property type="match status" value="1"/>
</dbReference>
<comment type="function">
    <text evidence="10">Lytic polysaccharide monooxygenase (LMPO) that depolymerizes crystalline and amorphous polysaccharides via the oxidation of scissile alpha- or beta-(1-4)-glycosidic bonds, yielding C1 and/or C4 oxidation products. Catalysis by LPMOs requires the reduction of the active-site copper from Cu(II) to Cu(I) by a reducing agent and H(2)O(2) or O(2) as a cosubstrate.</text>
</comment>
<dbReference type="GO" id="GO:0030248">
    <property type="term" value="F:cellulose binding"/>
    <property type="evidence" value="ECO:0007669"/>
    <property type="project" value="UniProtKB-UniRule"/>
</dbReference>
<dbReference type="OMA" id="ITLRWGH"/>
<dbReference type="GO" id="GO:0046872">
    <property type="term" value="F:metal ion binding"/>
    <property type="evidence" value="ECO:0007669"/>
    <property type="project" value="UniProtKB-KW"/>
</dbReference>